<feature type="compositionally biased region" description="Gly residues" evidence="1">
    <location>
        <begin position="84"/>
        <end position="95"/>
    </location>
</feature>
<organism evidence="2 3">
    <name type="scientific">Portunus trituberculatus</name>
    <name type="common">Swimming crab</name>
    <name type="synonym">Neptunus trituberculatus</name>
    <dbReference type="NCBI Taxonomy" id="210409"/>
    <lineage>
        <taxon>Eukaryota</taxon>
        <taxon>Metazoa</taxon>
        <taxon>Ecdysozoa</taxon>
        <taxon>Arthropoda</taxon>
        <taxon>Crustacea</taxon>
        <taxon>Multicrustacea</taxon>
        <taxon>Malacostraca</taxon>
        <taxon>Eumalacostraca</taxon>
        <taxon>Eucarida</taxon>
        <taxon>Decapoda</taxon>
        <taxon>Pleocyemata</taxon>
        <taxon>Brachyura</taxon>
        <taxon>Eubrachyura</taxon>
        <taxon>Portunoidea</taxon>
        <taxon>Portunidae</taxon>
        <taxon>Portuninae</taxon>
        <taxon>Portunus</taxon>
    </lineage>
</organism>
<sequence length="118" mass="12809">MQQTSPRGQETTPLASPWPPPPTCARPVLQDGQVYGPTRHRSHRHMPHSHATHNSSKSIIMYQCVARKDFYLAQLGSNEHAAGHGSGTARNGGGSSRRSGRGAAGVRWPSYLWWALGG</sequence>
<accession>A0A5B7F7G0</accession>
<gene>
    <name evidence="2" type="ORF">E2C01_037179</name>
</gene>
<dbReference type="EMBL" id="VSRR010005870">
    <property type="protein sequence ID" value="MPC43530.1"/>
    <property type="molecule type" value="Genomic_DNA"/>
</dbReference>
<evidence type="ECO:0000313" key="3">
    <source>
        <dbReference type="Proteomes" id="UP000324222"/>
    </source>
</evidence>
<dbReference type="AlphaFoldDB" id="A0A5B7F7G0"/>
<feature type="region of interest" description="Disordered" evidence="1">
    <location>
        <begin position="79"/>
        <end position="104"/>
    </location>
</feature>
<evidence type="ECO:0000313" key="2">
    <source>
        <dbReference type="EMBL" id="MPC43530.1"/>
    </source>
</evidence>
<proteinExistence type="predicted"/>
<comment type="caution">
    <text evidence="2">The sequence shown here is derived from an EMBL/GenBank/DDBJ whole genome shotgun (WGS) entry which is preliminary data.</text>
</comment>
<feature type="region of interest" description="Disordered" evidence="1">
    <location>
        <begin position="1"/>
        <end position="55"/>
    </location>
</feature>
<dbReference type="Proteomes" id="UP000324222">
    <property type="component" value="Unassembled WGS sequence"/>
</dbReference>
<feature type="compositionally biased region" description="Polar residues" evidence="1">
    <location>
        <begin position="1"/>
        <end position="10"/>
    </location>
</feature>
<evidence type="ECO:0000256" key="1">
    <source>
        <dbReference type="SAM" id="MobiDB-lite"/>
    </source>
</evidence>
<keyword evidence="3" id="KW-1185">Reference proteome</keyword>
<reference evidence="2 3" key="1">
    <citation type="submission" date="2019-05" db="EMBL/GenBank/DDBJ databases">
        <title>Another draft genome of Portunus trituberculatus and its Hox gene families provides insights of decapod evolution.</title>
        <authorList>
            <person name="Jeong J.-H."/>
            <person name="Song I."/>
            <person name="Kim S."/>
            <person name="Choi T."/>
            <person name="Kim D."/>
            <person name="Ryu S."/>
            <person name="Kim W."/>
        </authorList>
    </citation>
    <scope>NUCLEOTIDE SEQUENCE [LARGE SCALE GENOMIC DNA]</scope>
    <source>
        <tissue evidence="2">Muscle</tissue>
    </source>
</reference>
<feature type="compositionally biased region" description="Basic residues" evidence="1">
    <location>
        <begin position="38"/>
        <end position="51"/>
    </location>
</feature>
<protein>
    <submittedName>
        <fullName evidence="2">Uncharacterized protein</fullName>
    </submittedName>
</protein>
<name>A0A5B7F7G0_PORTR</name>